<gene>
    <name evidence="1" type="ORF">SKAU_G00154140</name>
</gene>
<comment type="caution">
    <text evidence="1">The sequence shown here is derived from an EMBL/GenBank/DDBJ whole genome shotgun (WGS) entry which is preliminary data.</text>
</comment>
<reference evidence="1" key="1">
    <citation type="journal article" date="2023" name="Science">
        <title>Genome structures resolve the early diversification of teleost fishes.</title>
        <authorList>
            <person name="Parey E."/>
            <person name="Louis A."/>
            <person name="Montfort J."/>
            <person name="Bouchez O."/>
            <person name="Roques C."/>
            <person name="Iampietro C."/>
            <person name="Lluch J."/>
            <person name="Castinel A."/>
            <person name="Donnadieu C."/>
            <person name="Desvignes T."/>
            <person name="Floi Bucao C."/>
            <person name="Jouanno E."/>
            <person name="Wen M."/>
            <person name="Mejri S."/>
            <person name="Dirks R."/>
            <person name="Jansen H."/>
            <person name="Henkel C."/>
            <person name="Chen W.J."/>
            <person name="Zahm M."/>
            <person name="Cabau C."/>
            <person name="Klopp C."/>
            <person name="Thompson A.W."/>
            <person name="Robinson-Rechavi M."/>
            <person name="Braasch I."/>
            <person name="Lecointre G."/>
            <person name="Bobe J."/>
            <person name="Postlethwait J.H."/>
            <person name="Berthelot C."/>
            <person name="Roest Crollius H."/>
            <person name="Guiguen Y."/>
        </authorList>
    </citation>
    <scope>NUCLEOTIDE SEQUENCE</scope>
    <source>
        <strain evidence="1">WJC10195</strain>
    </source>
</reference>
<evidence type="ECO:0000313" key="1">
    <source>
        <dbReference type="EMBL" id="KAJ8358889.1"/>
    </source>
</evidence>
<evidence type="ECO:0000313" key="2">
    <source>
        <dbReference type="Proteomes" id="UP001152622"/>
    </source>
</evidence>
<protein>
    <submittedName>
        <fullName evidence="1">Uncharacterized protein</fullName>
    </submittedName>
</protein>
<keyword evidence="2" id="KW-1185">Reference proteome</keyword>
<sequence length="122" mass="13605">MESEGEGHVSMELHDGQLFRQRRHRRGRFIQITKADYVTAHVKMAVGGLKRNIRPWLGHYSNMDQPDPETKWSFCSVYRPYGGNVTDSETLLQQTAAGAAARTGATPAVASFLKGGDVRVWS</sequence>
<proteinExistence type="predicted"/>
<dbReference type="Proteomes" id="UP001152622">
    <property type="component" value="Chromosome 5"/>
</dbReference>
<dbReference type="AlphaFoldDB" id="A0A9Q1IWZ6"/>
<accession>A0A9Q1IWZ6</accession>
<dbReference type="EMBL" id="JAINUF010000005">
    <property type="protein sequence ID" value="KAJ8358889.1"/>
    <property type="molecule type" value="Genomic_DNA"/>
</dbReference>
<name>A0A9Q1IWZ6_SYNKA</name>
<organism evidence="1 2">
    <name type="scientific">Synaphobranchus kaupii</name>
    <name type="common">Kaup's arrowtooth eel</name>
    <dbReference type="NCBI Taxonomy" id="118154"/>
    <lineage>
        <taxon>Eukaryota</taxon>
        <taxon>Metazoa</taxon>
        <taxon>Chordata</taxon>
        <taxon>Craniata</taxon>
        <taxon>Vertebrata</taxon>
        <taxon>Euteleostomi</taxon>
        <taxon>Actinopterygii</taxon>
        <taxon>Neopterygii</taxon>
        <taxon>Teleostei</taxon>
        <taxon>Anguilliformes</taxon>
        <taxon>Synaphobranchidae</taxon>
        <taxon>Synaphobranchus</taxon>
    </lineage>
</organism>